<accession>A0A0X3PG48</accession>
<proteinExistence type="predicted"/>
<sequence length="103" mass="12030">MKCSCSMFRRNGMHMHRFPVPLLSISPLEHQPPYGDAHLRLLKVNNNILGNYYSRTVFGERRSFDVFSLLLLRCCLNLHRSLYSERTTITNPKANISPHYQAH</sequence>
<dbReference type="EMBL" id="GEEE01016093">
    <property type="protein sequence ID" value="JAP47132.1"/>
    <property type="molecule type" value="Transcribed_RNA"/>
</dbReference>
<dbReference type="AlphaFoldDB" id="A0A0X3PG48"/>
<protein>
    <submittedName>
        <fullName evidence="1">Uncharacterized protein</fullName>
    </submittedName>
</protein>
<evidence type="ECO:0000313" key="1">
    <source>
        <dbReference type="EMBL" id="JAP47132.1"/>
    </source>
</evidence>
<reference evidence="1" key="1">
    <citation type="submission" date="2016-01" db="EMBL/GenBank/DDBJ databases">
        <title>Reference transcriptome for the parasite Schistocephalus solidus: insights into the molecular evolution of parasitism.</title>
        <authorList>
            <person name="Hebert F.O."/>
            <person name="Grambauer S."/>
            <person name="Barber I."/>
            <person name="Landry C.R."/>
            <person name="Aubin-Horth N."/>
        </authorList>
    </citation>
    <scope>NUCLEOTIDE SEQUENCE</scope>
</reference>
<dbReference type="EMBL" id="GEEE01021359">
    <property type="protein sequence ID" value="JAP41866.1"/>
    <property type="molecule type" value="Transcribed_RNA"/>
</dbReference>
<name>A0A0X3PG48_SCHSO</name>
<gene>
    <name evidence="1" type="ORF">TR115552</name>
</gene>
<organism evidence="1">
    <name type="scientific">Schistocephalus solidus</name>
    <name type="common">Tapeworm</name>
    <dbReference type="NCBI Taxonomy" id="70667"/>
    <lineage>
        <taxon>Eukaryota</taxon>
        <taxon>Metazoa</taxon>
        <taxon>Spiralia</taxon>
        <taxon>Lophotrochozoa</taxon>
        <taxon>Platyhelminthes</taxon>
        <taxon>Cestoda</taxon>
        <taxon>Eucestoda</taxon>
        <taxon>Diphyllobothriidea</taxon>
        <taxon>Diphyllobothriidae</taxon>
        <taxon>Schistocephalus</taxon>
    </lineage>
</organism>